<dbReference type="EMBL" id="FQUM01000006">
    <property type="protein sequence ID" value="SHF52834.1"/>
    <property type="molecule type" value="Genomic_DNA"/>
</dbReference>
<name>A0A1M5CDI5_9BACT</name>
<accession>A0A1M5CDI5</accession>
<gene>
    <name evidence="3" type="ORF">SAMN05444274_10674</name>
</gene>
<dbReference type="OrthoDB" id="678784at2"/>
<organism evidence="3 4">
    <name type="scientific">Mariniphaga anaerophila</name>
    <dbReference type="NCBI Taxonomy" id="1484053"/>
    <lineage>
        <taxon>Bacteria</taxon>
        <taxon>Pseudomonadati</taxon>
        <taxon>Bacteroidota</taxon>
        <taxon>Bacteroidia</taxon>
        <taxon>Marinilabiliales</taxon>
        <taxon>Prolixibacteraceae</taxon>
        <taxon>Mariniphaga</taxon>
    </lineage>
</organism>
<reference evidence="3 4" key="1">
    <citation type="submission" date="2016-11" db="EMBL/GenBank/DDBJ databases">
        <authorList>
            <person name="Jaros S."/>
            <person name="Januszkiewicz K."/>
            <person name="Wedrychowicz H."/>
        </authorList>
    </citation>
    <scope>NUCLEOTIDE SEQUENCE [LARGE SCALE GENOMIC DNA]</scope>
    <source>
        <strain evidence="3 4">DSM 26910</strain>
    </source>
</reference>
<dbReference type="AlphaFoldDB" id="A0A1M5CDI5"/>
<feature type="domain" description="DUF4296" evidence="2">
    <location>
        <begin position="27"/>
        <end position="113"/>
    </location>
</feature>
<feature type="compositionally biased region" description="Basic and acidic residues" evidence="1">
    <location>
        <begin position="115"/>
        <end position="132"/>
    </location>
</feature>
<evidence type="ECO:0000256" key="1">
    <source>
        <dbReference type="SAM" id="MobiDB-lite"/>
    </source>
</evidence>
<dbReference type="PROSITE" id="PS51257">
    <property type="entry name" value="PROKAR_LIPOPROTEIN"/>
    <property type="match status" value="1"/>
</dbReference>
<dbReference type="InterPro" id="IPR025381">
    <property type="entry name" value="DUF4296"/>
</dbReference>
<sequence length="132" mass="15562">MRYKTIVILFLLALGIYSCSKPVVDKPAVLINENQMIEMLADMHLAESAFNTRRNRDSLVTKSSSTDFYYSILDKYHVPDSVFEQSFVFYAAQPRKFEKMYRQSMNKLSEMEQEYSGRKIEPEELELQKPRK</sequence>
<evidence type="ECO:0000313" key="3">
    <source>
        <dbReference type="EMBL" id="SHF52834.1"/>
    </source>
</evidence>
<dbReference type="RefSeq" id="WP_139249704.1">
    <property type="nucleotide sequence ID" value="NZ_FQUM01000006.1"/>
</dbReference>
<dbReference type="Pfam" id="PF14129">
    <property type="entry name" value="DUF4296"/>
    <property type="match status" value="1"/>
</dbReference>
<feature type="region of interest" description="Disordered" evidence="1">
    <location>
        <begin position="111"/>
        <end position="132"/>
    </location>
</feature>
<evidence type="ECO:0000313" key="4">
    <source>
        <dbReference type="Proteomes" id="UP000184164"/>
    </source>
</evidence>
<evidence type="ECO:0000259" key="2">
    <source>
        <dbReference type="Pfam" id="PF14129"/>
    </source>
</evidence>
<keyword evidence="4" id="KW-1185">Reference proteome</keyword>
<dbReference type="STRING" id="1484053.SAMN05444274_10674"/>
<dbReference type="Proteomes" id="UP000184164">
    <property type="component" value="Unassembled WGS sequence"/>
</dbReference>
<proteinExistence type="predicted"/>
<protein>
    <recommendedName>
        <fullName evidence="2">DUF4296 domain-containing protein</fullName>
    </recommendedName>
</protein>